<dbReference type="EMBL" id="AP023092">
    <property type="protein sequence ID" value="BCE33635.1"/>
    <property type="molecule type" value="Genomic_DNA"/>
</dbReference>
<dbReference type="EMBL" id="AP023097">
    <property type="protein sequence ID" value="BCE77241.1"/>
    <property type="molecule type" value="Genomic_DNA"/>
</dbReference>
<proteinExistence type="predicted"/>
<evidence type="ECO:0000313" key="2">
    <source>
        <dbReference type="EMBL" id="BCE77241.1"/>
    </source>
</evidence>
<accession>A0A810BPT9</accession>
<evidence type="ECO:0000313" key="1">
    <source>
        <dbReference type="EMBL" id="BCE33635.1"/>
    </source>
</evidence>
<name>A0A810BPT9_9BRAD</name>
<organism evidence="2">
    <name type="scientific">Bradyrhizobium diazoefficiens</name>
    <dbReference type="NCBI Taxonomy" id="1355477"/>
    <lineage>
        <taxon>Bacteria</taxon>
        <taxon>Pseudomonadati</taxon>
        <taxon>Pseudomonadota</taxon>
        <taxon>Alphaproteobacteria</taxon>
        <taxon>Hyphomicrobiales</taxon>
        <taxon>Nitrobacteraceae</taxon>
        <taxon>Bradyrhizobium</taxon>
    </lineage>
</organism>
<dbReference type="AlphaFoldDB" id="A0A810BPT9"/>
<protein>
    <submittedName>
        <fullName evidence="2">Uncharacterized protein</fullName>
    </submittedName>
</protein>
<reference evidence="2" key="2">
    <citation type="submission" date="2020-05" db="EMBL/GenBank/DDBJ databases">
        <title>Complete genome sequence of Bradyrhizobium diazoefficiens XF8 isolated from soybean nodule.</title>
        <authorList>
            <person name="Noda R."/>
            <person name="Kakizaki K."/>
            <person name="Minamisawa K."/>
        </authorList>
    </citation>
    <scope>NUCLEOTIDE SEQUENCE</scope>
    <source>
        <strain evidence="2">XF8</strain>
    </source>
</reference>
<sequence>MDGESTYFWWIGRVARSFSAVHRKVQDATYQRLHKFVENGELEAFGMVYLGQQYDRLPWSPPDLVQREQVSDYPTDFAPMSRRNLELLTNRGEQLTQIIVDRYLLGLGE</sequence>
<gene>
    <name evidence="1" type="ORF">XF2B_74040</name>
    <name evidence="2" type="ORF">XF8B_73520</name>
</gene>
<reference evidence="1" key="1">
    <citation type="submission" date="2020-05" db="EMBL/GenBank/DDBJ databases">
        <title>Complete genome sequence of Bradyrhizobium diazoefficiens XF2 isolated from soybean nodule.</title>
        <authorList>
            <person name="Noda R."/>
            <person name="Kakizaki K."/>
            <person name="Minamisawa K."/>
        </authorList>
    </citation>
    <scope>NUCLEOTIDE SEQUENCE</scope>
    <source>
        <strain evidence="1">XF2</strain>
    </source>
</reference>